<accession>A0A4R1LAX5</accession>
<evidence type="ECO:0000256" key="1">
    <source>
        <dbReference type="ARBA" id="ARBA00022737"/>
    </source>
</evidence>
<proteinExistence type="predicted"/>
<dbReference type="Gene3D" id="1.25.40.10">
    <property type="entry name" value="Tetratricopeptide repeat domain"/>
    <property type="match status" value="4"/>
</dbReference>
<dbReference type="Pfam" id="PF13181">
    <property type="entry name" value="TPR_8"/>
    <property type="match status" value="2"/>
</dbReference>
<dbReference type="PROSITE" id="PS50005">
    <property type="entry name" value="TPR"/>
    <property type="match status" value="4"/>
</dbReference>
<feature type="signal peptide" evidence="4">
    <location>
        <begin position="1"/>
        <end position="15"/>
    </location>
</feature>
<dbReference type="PANTHER" id="PTHR44858:SF1">
    <property type="entry name" value="UDP-N-ACETYLGLUCOSAMINE--PEPTIDE N-ACETYLGLUCOSAMINYLTRANSFERASE SPINDLY-RELATED"/>
    <property type="match status" value="1"/>
</dbReference>
<dbReference type="SUPFAM" id="SSF48452">
    <property type="entry name" value="TPR-like"/>
    <property type="match status" value="2"/>
</dbReference>
<sequence length="490" mass="53977">MLLLFAMLSIPYSFASQPGPERSPVADVVTALRARNFDEALTQSAAALKTSPGDKRLWALRAMAYAGKGEDSLALGSYQHALKLDGAYLPALEGAAQIQFKRGSPEAKHLLLEVLRQRPDDETSHAMLGFMEYREHDCEHAVADFQKGLQAVVRQPNALGAYGACLVIEGRYQDSLQIFERALALAPDMEELRLNYAVAQWKADRPQEALATLQPAIESTSATASTLLLAANIYESTNDTSHAVELIRRAILQSPKDVEAYLDFASLCYDHGSMQVGIDYLNAGLTQLPREGRLYLARGILYAQLGKFREATADFDIANRIDPNLSFPGVAEGLVESQEHKSGEALSSFRAAAKAHPNDALTQYLFAEALSEEGKSPGTPEYKEEVAAAERAARLDPKMVAAHDLLAKIYLQDGRSQLAIKESRAALSVDPQDQQALYHLILTLRKTDQKEEIPQLLEQLTKLRANTKSEAVQHRRYKLEEMPVTSSPTQ</sequence>
<dbReference type="SMART" id="SM00028">
    <property type="entry name" value="TPR"/>
    <property type="match status" value="6"/>
</dbReference>
<feature type="repeat" description="TPR" evidence="3">
    <location>
        <begin position="156"/>
        <end position="189"/>
    </location>
</feature>
<reference evidence="5 6" key="1">
    <citation type="submission" date="2019-03" db="EMBL/GenBank/DDBJ databases">
        <title>Genomic Encyclopedia of Type Strains, Phase IV (KMG-IV): sequencing the most valuable type-strain genomes for metagenomic binning, comparative biology and taxonomic classification.</title>
        <authorList>
            <person name="Goeker M."/>
        </authorList>
    </citation>
    <scope>NUCLEOTIDE SEQUENCE [LARGE SCALE GENOMIC DNA]</scope>
    <source>
        <strain evidence="5 6">DSM 103428</strain>
    </source>
</reference>
<evidence type="ECO:0000256" key="4">
    <source>
        <dbReference type="SAM" id="SignalP"/>
    </source>
</evidence>
<gene>
    <name evidence="5" type="ORF">C7378_0307</name>
</gene>
<dbReference type="EMBL" id="SMGK01000001">
    <property type="protein sequence ID" value="TCK75324.1"/>
    <property type="molecule type" value="Genomic_DNA"/>
</dbReference>
<feature type="repeat" description="TPR" evidence="3">
    <location>
        <begin position="292"/>
        <end position="325"/>
    </location>
</feature>
<comment type="caution">
    <text evidence="5">The sequence shown here is derived from an EMBL/GenBank/DDBJ whole genome shotgun (WGS) entry which is preliminary data.</text>
</comment>
<dbReference type="InterPro" id="IPR019734">
    <property type="entry name" value="TPR_rpt"/>
</dbReference>
<dbReference type="Pfam" id="PF14559">
    <property type="entry name" value="TPR_19"/>
    <property type="match status" value="1"/>
</dbReference>
<evidence type="ECO:0000313" key="5">
    <source>
        <dbReference type="EMBL" id="TCK75324.1"/>
    </source>
</evidence>
<evidence type="ECO:0000256" key="2">
    <source>
        <dbReference type="ARBA" id="ARBA00022803"/>
    </source>
</evidence>
<organism evidence="5 6">
    <name type="scientific">Acidipila rosea</name>
    <dbReference type="NCBI Taxonomy" id="768535"/>
    <lineage>
        <taxon>Bacteria</taxon>
        <taxon>Pseudomonadati</taxon>
        <taxon>Acidobacteriota</taxon>
        <taxon>Terriglobia</taxon>
        <taxon>Terriglobales</taxon>
        <taxon>Acidobacteriaceae</taxon>
        <taxon>Acidipila</taxon>
    </lineage>
</organism>
<dbReference type="PANTHER" id="PTHR44858">
    <property type="entry name" value="TETRATRICOPEPTIDE REPEAT PROTEIN 6"/>
    <property type="match status" value="1"/>
</dbReference>
<dbReference type="InterPro" id="IPR050498">
    <property type="entry name" value="Ycf3"/>
</dbReference>
<protein>
    <submittedName>
        <fullName evidence="5">Tetratricopeptide repeat protein</fullName>
    </submittedName>
</protein>
<dbReference type="AlphaFoldDB" id="A0A4R1LAX5"/>
<keyword evidence="6" id="KW-1185">Reference proteome</keyword>
<dbReference type="Pfam" id="PF13432">
    <property type="entry name" value="TPR_16"/>
    <property type="match status" value="1"/>
</dbReference>
<feature type="repeat" description="TPR" evidence="3">
    <location>
        <begin position="224"/>
        <end position="257"/>
    </location>
</feature>
<feature type="repeat" description="TPR" evidence="3">
    <location>
        <begin position="400"/>
        <end position="433"/>
    </location>
</feature>
<evidence type="ECO:0000313" key="6">
    <source>
        <dbReference type="Proteomes" id="UP000295210"/>
    </source>
</evidence>
<dbReference type="InterPro" id="IPR011990">
    <property type="entry name" value="TPR-like_helical_dom_sf"/>
</dbReference>
<feature type="chain" id="PRO_5020504061" evidence="4">
    <location>
        <begin position="16"/>
        <end position="490"/>
    </location>
</feature>
<name>A0A4R1LAX5_9BACT</name>
<keyword evidence="4" id="KW-0732">Signal</keyword>
<keyword evidence="1" id="KW-0677">Repeat</keyword>
<evidence type="ECO:0000256" key="3">
    <source>
        <dbReference type="PROSITE-ProRule" id="PRU00339"/>
    </source>
</evidence>
<keyword evidence="2 3" id="KW-0802">TPR repeat</keyword>
<dbReference type="Proteomes" id="UP000295210">
    <property type="component" value="Unassembled WGS sequence"/>
</dbReference>